<evidence type="ECO:0000313" key="3">
    <source>
        <dbReference type="Proteomes" id="UP000010798"/>
    </source>
</evidence>
<keyword evidence="1" id="KW-1133">Transmembrane helix</keyword>
<dbReference type="AlphaFoldDB" id="L0D8Q6"/>
<dbReference type="KEGG" id="saci:Sinac_0594"/>
<sequence length="180" mass="20195">MRLSVWYKVAVLVILGVSTSLFTSSLLRQSKARVVTSKNASKSGLTFTPFTVDAQSQLQSVEVQANKNHVTVKGSAVLYDKRPSSRYLWSLLVKSKATNEVVLQNQYDHQIFAVEPNVPNNPTFREDLMLDPGLYQVELRLYRVTAKTDLRKLREDAKHDKIVGHPQLVVAGTRAISVVE</sequence>
<evidence type="ECO:0000313" key="2">
    <source>
        <dbReference type="EMBL" id="AGA25016.1"/>
    </source>
</evidence>
<name>L0D8Q6_SINAD</name>
<reference evidence="2 3" key="1">
    <citation type="submission" date="2012-02" db="EMBL/GenBank/DDBJ databases">
        <title>Complete sequence of chromosome of Singulisphaera acidiphila DSM 18658.</title>
        <authorList>
            <consortium name="US DOE Joint Genome Institute (JGI-PGF)"/>
            <person name="Lucas S."/>
            <person name="Copeland A."/>
            <person name="Lapidus A."/>
            <person name="Glavina del Rio T."/>
            <person name="Dalin E."/>
            <person name="Tice H."/>
            <person name="Bruce D."/>
            <person name="Goodwin L."/>
            <person name="Pitluck S."/>
            <person name="Peters L."/>
            <person name="Ovchinnikova G."/>
            <person name="Chertkov O."/>
            <person name="Kyrpides N."/>
            <person name="Mavromatis K."/>
            <person name="Ivanova N."/>
            <person name="Brettin T."/>
            <person name="Detter J.C."/>
            <person name="Han C."/>
            <person name="Larimer F."/>
            <person name="Land M."/>
            <person name="Hauser L."/>
            <person name="Markowitz V."/>
            <person name="Cheng J.-F."/>
            <person name="Hugenholtz P."/>
            <person name="Woyke T."/>
            <person name="Wu D."/>
            <person name="Tindall B."/>
            <person name="Pomrenke H."/>
            <person name="Brambilla E."/>
            <person name="Klenk H.-P."/>
            <person name="Eisen J.A."/>
        </authorList>
    </citation>
    <scope>NUCLEOTIDE SEQUENCE [LARGE SCALE GENOMIC DNA]</scope>
    <source>
        <strain evidence="3">ATCC BAA-1392 / DSM 18658 / VKM B-2454 / MOB10</strain>
    </source>
</reference>
<keyword evidence="1" id="KW-0812">Transmembrane</keyword>
<organism evidence="2 3">
    <name type="scientific">Singulisphaera acidiphila (strain ATCC BAA-1392 / DSM 18658 / VKM B-2454 / MOB10)</name>
    <dbReference type="NCBI Taxonomy" id="886293"/>
    <lineage>
        <taxon>Bacteria</taxon>
        <taxon>Pseudomonadati</taxon>
        <taxon>Planctomycetota</taxon>
        <taxon>Planctomycetia</taxon>
        <taxon>Isosphaerales</taxon>
        <taxon>Isosphaeraceae</taxon>
        <taxon>Singulisphaera</taxon>
    </lineage>
</organism>
<gene>
    <name evidence="2" type="ordered locus">Sinac_0594</name>
</gene>
<dbReference type="EMBL" id="CP003364">
    <property type="protein sequence ID" value="AGA25016.1"/>
    <property type="molecule type" value="Genomic_DNA"/>
</dbReference>
<feature type="transmembrane region" description="Helical" evidence="1">
    <location>
        <begin position="6"/>
        <end position="27"/>
    </location>
</feature>
<dbReference type="RefSeq" id="WP_015244201.1">
    <property type="nucleotide sequence ID" value="NC_019892.1"/>
</dbReference>
<keyword evidence="1" id="KW-0472">Membrane</keyword>
<evidence type="ECO:0000256" key="1">
    <source>
        <dbReference type="SAM" id="Phobius"/>
    </source>
</evidence>
<protein>
    <submittedName>
        <fullName evidence="2">Uncharacterized protein</fullName>
    </submittedName>
</protein>
<dbReference type="HOGENOM" id="CLU_1495236_0_0_0"/>
<accession>L0D8Q6</accession>
<proteinExistence type="predicted"/>
<keyword evidence="3" id="KW-1185">Reference proteome</keyword>
<dbReference type="Proteomes" id="UP000010798">
    <property type="component" value="Chromosome"/>
</dbReference>